<proteinExistence type="predicted"/>
<protein>
    <submittedName>
        <fullName evidence="1">Uncharacterized protein</fullName>
    </submittedName>
</protein>
<sequence>MPECLQADARRMFIDANLLRVFDPDVLYHPEDDGGFDVSTTGLVGVTLSGPVVACGTHVGDVQVGAELWDGAPPVEAGAWQDVAEVSVPWAGPVMLVCGDGPDEDEAIEVGLPGPGTYRLRVHARHRDEGEDRDEGDPVETLLIRIWPAEGPRTSAIVHKATSITGAVWRGEHRAGR</sequence>
<evidence type="ECO:0000313" key="2">
    <source>
        <dbReference type="Proteomes" id="UP000192726"/>
    </source>
</evidence>
<accession>A0A1V0TZQ8</accession>
<dbReference type="KEGG" id="sgv:B1H19_33350"/>
<dbReference type="OrthoDB" id="4485313at2"/>
<dbReference type="STRING" id="553510.B1H19_33350"/>
<evidence type="ECO:0000313" key="1">
    <source>
        <dbReference type="EMBL" id="ARF58426.1"/>
    </source>
</evidence>
<reference evidence="1 2" key="1">
    <citation type="submission" date="2017-04" db="EMBL/GenBank/DDBJ databases">
        <title>Complete Genome Sequence of Streptomyces gilvosporeus F607, a Capable Producer of Natamycin.</title>
        <authorList>
            <person name="Zong G."/>
            <person name="Zhong C."/>
            <person name="Fu J."/>
            <person name="Qin R."/>
            <person name="Cao G."/>
        </authorList>
    </citation>
    <scope>NUCLEOTIDE SEQUENCE [LARGE SCALE GENOMIC DNA]</scope>
    <source>
        <strain evidence="1 2">F607</strain>
    </source>
</reference>
<dbReference type="AlphaFoldDB" id="A0A1V0TZQ8"/>
<keyword evidence="2" id="KW-1185">Reference proteome</keyword>
<name>A0A1V0TZQ8_9ACTN</name>
<dbReference type="Proteomes" id="UP000192726">
    <property type="component" value="Chromosome"/>
</dbReference>
<organism evidence="1 2">
    <name type="scientific">Streptomyces gilvosporeus</name>
    <dbReference type="NCBI Taxonomy" id="553510"/>
    <lineage>
        <taxon>Bacteria</taxon>
        <taxon>Bacillati</taxon>
        <taxon>Actinomycetota</taxon>
        <taxon>Actinomycetes</taxon>
        <taxon>Kitasatosporales</taxon>
        <taxon>Streptomycetaceae</taxon>
        <taxon>Streptomyces</taxon>
    </lineage>
</organism>
<gene>
    <name evidence="1" type="ORF">B1H19_33350</name>
</gene>
<dbReference type="EMBL" id="CP020569">
    <property type="protein sequence ID" value="ARF58426.1"/>
    <property type="molecule type" value="Genomic_DNA"/>
</dbReference>
<dbReference type="RefSeq" id="WP_083108622.1">
    <property type="nucleotide sequence ID" value="NZ_CP020569.1"/>
</dbReference>